<organism evidence="2 3">
    <name type="scientific">Paramecium primaurelia</name>
    <dbReference type="NCBI Taxonomy" id="5886"/>
    <lineage>
        <taxon>Eukaryota</taxon>
        <taxon>Sar</taxon>
        <taxon>Alveolata</taxon>
        <taxon>Ciliophora</taxon>
        <taxon>Intramacronucleata</taxon>
        <taxon>Oligohymenophorea</taxon>
        <taxon>Peniculida</taxon>
        <taxon>Parameciidae</taxon>
        <taxon>Paramecium</taxon>
    </lineage>
</organism>
<dbReference type="OMA" id="YPEAENW"/>
<reference evidence="2" key="1">
    <citation type="submission" date="2021-01" db="EMBL/GenBank/DDBJ databases">
        <authorList>
            <consortium name="Genoscope - CEA"/>
            <person name="William W."/>
        </authorList>
    </citation>
    <scope>NUCLEOTIDE SEQUENCE</scope>
</reference>
<accession>A0A8S1N6I3</accession>
<dbReference type="AlphaFoldDB" id="A0A8S1N6I3"/>
<dbReference type="EMBL" id="CAJJDM010000071">
    <property type="protein sequence ID" value="CAD8082654.1"/>
    <property type="molecule type" value="Genomic_DNA"/>
</dbReference>
<evidence type="ECO:0000256" key="1">
    <source>
        <dbReference type="SAM" id="MobiDB-lite"/>
    </source>
</evidence>
<proteinExistence type="predicted"/>
<dbReference type="Proteomes" id="UP000688137">
    <property type="component" value="Unassembled WGS sequence"/>
</dbReference>
<feature type="region of interest" description="Disordered" evidence="1">
    <location>
        <begin position="177"/>
        <end position="196"/>
    </location>
</feature>
<evidence type="ECO:0000313" key="2">
    <source>
        <dbReference type="EMBL" id="CAD8082654.1"/>
    </source>
</evidence>
<protein>
    <submittedName>
        <fullName evidence="2">Uncharacterized protein</fullName>
    </submittedName>
</protein>
<keyword evidence="3" id="KW-1185">Reference proteome</keyword>
<comment type="caution">
    <text evidence="2">The sequence shown here is derived from an EMBL/GenBank/DDBJ whole genome shotgun (WGS) entry which is preliminary data.</text>
</comment>
<evidence type="ECO:0000313" key="3">
    <source>
        <dbReference type="Proteomes" id="UP000688137"/>
    </source>
</evidence>
<sequence length="295" mass="36212">MNDNIIQKLKEQHELEKQQMIKEFMKRIDLLLQSNVQKYPEAENWKELILKYEKQRQNELYELRQHLEVLQRSQINTKDIEFYAERRAYENKINELQNKLQQDDVQDLYDTIEYQRNVILDLEDQIGLLQNERQQLDQHIQQLNQTIDVLKENLSRYQQQQDTRRKQKAEVMEAIDEMKREREKERERDTDRYRDLDSFRSPQRPYRYSHKSSWERNNKDWRFSNQQVPSPRPPVSTIHYQSQPILSYQQENKEIVSKLQEINEIKYKYQTALNNILKLEAQVIEKLQQDDIIVE</sequence>
<gene>
    <name evidence="2" type="ORF">PPRIM_AZ9-3.1.T0680072</name>
</gene>
<name>A0A8S1N6I3_PARPR</name>